<name>A0ABR6RFN2_9BURK</name>
<evidence type="ECO:0000256" key="1">
    <source>
        <dbReference type="SAM" id="MobiDB-lite"/>
    </source>
</evidence>
<accession>A0ABR6RFN2</accession>
<feature type="region of interest" description="Disordered" evidence="1">
    <location>
        <begin position="1"/>
        <end position="20"/>
    </location>
</feature>
<sequence length="268" mass="29069">MEAIIAHPAKGAKRSPARKTAAKPQLQDEAAQLQASALQILGFMCSELAETGLDDIPGAALAAYEANSVVFVLRNPDEIDEPIGVLVALEQLHQHLDRTALCLEAATGLDLPVAVHAFGLVDHIDQFSKRLHAALSGLPAILEDLRALTTFAGAKPFRDRPTPPIRRVERSDDELKDTPVHEAGRTGKVLALQCTWDVGVVAEEIVKLGDWLEDYNPATLEGLLRCYGLRIQALNGKLMAYLDGDGTTAGDVHRELFKGSRPFRGEEE</sequence>
<organism evidence="2 3">
    <name type="scientific">Comamonas odontotermitis</name>
    <dbReference type="NCBI Taxonomy" id="379895"/>
    <lineage>
        <taxon>Bacteria</taxon>
        <taxon>Pseudomonadati</taxon>
        <taxon>Pseudomonadota</taxon>
        <taxon>Betaproteobacteria</taxon>
        <taxon>Burkholderiales</taxon>
        <taxon>Comamonadaceae</taxon>
        <taxon>Comamonas</taxon>
    </lineage>
</organism>
<evidence type="ECO:0000313" key="3">
    <source>
        <dbReference type="Proteomes" id="UP000562492"/>
    </source>
</evidence>
<protein>
    <submittedName>
        <fullName evidence="2">Uncharacterized protein</fullName>
    </submittedName>
</protein>
<comment type="caution">
    <text evidence="2">The sequence shown here is derived from an EMBL/GenBank/DDBJ whole genome shotgun (WGS) entry which is preliminary data.</text>
</comment>
<keyword evidence="3" id="KW-1185">Reference proteome</keyword>
<feature type="compositionally biased region" description="Basic residues" evidence="1">
    <location>
        <begin position="10"/>
        <end position="20"/>
    </location>
</feature>
<reference evidence="2 3" key="1">
    <citation type="submission" date="2020-08" db="EMBL/GenBank/DDBJ databases">
        <title>Functional genomics of gut bacteria from endangered species of beetles.</title>
        <authorList>
            <person name="Carlos-Shanley C."/>
        </authorList>
    </citation>
    <scope>NUCLEOTIDE SEQUENCE [LARGE SCALE GENOMIC DNA]</scope>
    <source>
        <strain evidence="2 3">S00124</strain>
    </source>
</reference>
<dbReference type="Proteomes" id="UP000562492">
    <property type="component" value="Unassembled WGS sequence"/>
</dbReference>
<dbReference type="EMBL" id="JACHKZ010000010">
    <property type="protein sequence ID" value="MBB6577970.1"/>
    <property type="molecule type" value="Genomic_DNA"/>
</dbReference>
<gene>
    <name evidence="2" type="ORF">HNP33_002038</name>
</gene>
<dbReference type="RefSeq" id="WP_184707956.1">
    <property type="nucleotide sequence ID" value="NZ_JACHKZ010000010.1"/>
</dbReference>
<evidence type="ECO:0000313" key="2">
    <source>
        <dbReference type="EMBL" id="MBB6577970.1"/>
    </source>
</evidence>
<proteinExistence type="predicted"/>